<organism evidence="1 2">
    <name type="scientific">Pseudodesulfovibrio mercurii</name>
    <dbReference type="NCBI Taxonomy" id="641491"/>
    <lineage>
        <taxon>Bacteria</taxon>
        <taxon>Pseudomonadati</taxon>
        <taxon>Thermodesulfobacteriota</taxon>
        <taxon>Desulfovibrionia</taxon>
        <taxon>Desulfovibrionales</taxon>
        <taxon>Desulfovibrionaceae</taxon>
    </lineage>
</organism>
<dbReference type="EMBL" id="CP003220">
    <property type="protein sequence ID" value="EGB15234.1"/>
    <property type="molecule type" value="Genomic_DNA"/>
</dbReference>
<dbReference type="InterPro" id="IPR049591">
    <property type="entry name" value="CE4_u4-like"/>
</dbReference>
<dbReference type="GO" id="GO:0005975">
    <property type="term" value="P:carbohydrate metabolic process"/>
    <property type="evidence" value="ECO:0007669"/>
    <property type="project" value="InterPro"/>
</dbReference>
<dbReference type="SUPFAM" id="SSF88713">
    <property type="entry name" value="Glycoside hydrolase/deacetylase"/>
    <property type="match status" value="1"/>
</dbReference>
<dbReference type="HOGENOM" id="CLU_073819_1_0_7"/>
<evidence type="ECO:0008006" key="3">
    <source>
        <dbReference type="Google" id="ProtNLM"/>
    </source>
</evidence>
<reference evidence="1 2" key="1">
    <citation type="journal article" date="2011" name="J. Bacteriol.">
        <title>Genome sequence of the mercury-methylating strain Desulfovibrio desulfuricans ND132.</title>
        <authorList>
            <person name="Brown S.D."/>
            <person name="Gilmour C.C."/>
            <person name="Kucken A.M."/>
            <person name="Wall J.D."/>
            <person name="Elias D.A."/>
            <person name="Brandt C.C."/>
            <person name="Podar M."/>
            <person name="Chertkov O."/>
            <person name="Held B."/>
            <person name="Bruce D.C."/>
            <person name="Detter J.C."/>
            <person name="Tapia R."/>
            <person name="Han C.S."/>
            <person name="Goodwin L.A."/>
            <person name="Cheng J.F."/>
            <person name="Pitluck S."/>
            <person name="Woyke T."/>
            <person name="Mikhailova N."/>
            <person name="Ivanova N.N."/>
            <person name="Han J."/>
            <person name="Lucas S."/>
            <person name="Lapidus A.L."/>
            <person name="Land M.L."/>
            <person name="Hauser L.J."/>
            <person name="Palumbo A.V."/>
        </authorList>
    </citation>
    <scope>NUCLEOTIDE SEQUENCE [LARGE SCALE GENOMIC DNA]</scope>
    <source>
        <strain evidence="1 2">ND132</strain>
    </source>
</reference>
<accession>F0JHB9</accession>
<dbReference type="InterPro" id="IPR011330">
    <property type="entry name" value="Glyco_hydro/deAcase_b/a-brl"/>
</dbReference>
<dbReference type="Proteomes" id="UP000007845">
    <property type="component" value="Chromosome"/>
</dbReference>
<dbReference type="KEGG" id="ddn:DND132_2028"/>
<dbReference type="STRING" id="641491.DND132_2028"/>
<protein>
    <recommendedName>
        <fullName evidence="3">Polysaccharide deacetylase</fullName>
    </recommendedName>
</protein>
<dbReference type="CDD" id="cd10928">
    <property type="entry name" value="CE4_u4"/>
    <property type="match status" value="1"/>
</dbReference>
<evidence type="ECO:0000313" key="2">
    <source>
        <dbReference type="Proteomes" id="UP000007845"/>
    </source>
</evidence>
<proteinExistence type="predicted"/>
<name>F0JHB9_9BACT</name>
<dbReference type="AlphaFoldDB" id="F0JHB9"/>
<gene>
    <name evidence="1" type="ORF">DND132_2028</name>
</gene>
<sequence>MDSLLRELDAWKDADKTAEFWWRDDDAAEPAVELDRLMRLSDRFAVPCGLATIPARAGEPLRKTVTHAHHVWILQHGYAHKNHAPSGAGAWELGNHRPKSVVLDELRLGMGKLTQLFKGRFVPALVPPWNRIDPELLPYLPVMGYRGLSASYKKHRSAPPADLRVADAHCDVLHWKDKPNVRFAGTEKCVKLLVDHLRDKRTREADASEPTCLLTHHMAMDPEAWGFVEALFEATTAHPAASWVSPAAIWPAKG</sequence>
<keyword evidence="2" id="KW-1185">Reference proteome</keyword>
<evidence type="ECO:0000313" key="1">
    <source>
        <dbReference type="EMBL" id="EGB15234.1"/>
    </source>
</evidence>
<dbReference type="eggNOG" id="COG0726">
    <property type="taxonomic scope" value="Bacteria"/>
</dbReference>